<evidence type="ECO:0000256" key="1">
    <source>
        <dbReference type="ARBA" id="ARBA00006738"/>
    </source>
</evidence>
<dbReference type="InterPro" id="IPR011856">
    <property type="entry name" value="tRNA_endonuc-like_dom_sf"/>
</dbReference>
<dbReference type="InterPro" id="IPR003509">
    <property type="entry name" value="UPF0102_YraN-like"/>
</dbReference>
<sequence>MLFGYWGEEVAVKYLKNRGYEILGRNFRCRAGEIDIIARDGSVQVFIEVKSRKRVDYGLPCEAINYTKKQHILKTAAYYNMLHHSFNQEIRIDSIEILVKGGQAYIRHLKNIL</sequence>
<dbReference type="HAMAP" id="MF_00048">
    <property type="entry name" value="UPF0102"/>
    <property type="match status" value="1"/>
</dbReference>
<accession>A0A8J7W768</accession>
<dbReference type="NCBIfam" id="NF009150">
    <property type="entry name" value="PRK12497.1-3"/>
    <property type="match status" value="1"/>
</dbReference>
<evidence type="ECO:0000313" key="4">
    <source>
        <dbReference type="Proteomes" id="UP000675664"/>
    </source>
</evidence>
<evidence type="ECO:0000256" key="2">
    <source>
        <dbReference type="HAMAP-Rule" id="MF_00048"/>
    </source>
</evidence>
<dbReference type="PANTHER" id="PTHR34039:SF1">
    <property type="entry name" value="UPF0102 PROTEIN YRAN"/>
    <property type="match status" value="1"/>
</dbReference>
<dbReference type="GO" id="GO:0003676">
    <property type="term" value="F:nucleic acid binding"/>
    <property type="evidence" value="ECO:0007669"/>
    <property type="project" value="InterPro"/>
</dbReference>
<dbReference type="AlphaFoldDB" id="A0A8J7W768"/>
<gene>
    <name evidence="3" type="ORF">KCX82_20430</name>
</gene>
<dbReference type="CDD" id="cd20736">
    <property type="entry name" value="PoNe_Nuclease"/>
    <property type="match status" value="1"/>
</dbReference>
<dbReference type="EMBL" id="JAGSND010000023">
    <property type="protein sequence ID" value="MBR0600241.1"/>
    <property type="molecule type" value="Genomic_DNA"/>
</dbReference>
<reference evidence="3" key="1">
    <citation type="submission" date="2021-04" db="EMBL/GenBank/DDBJ databases">
        <title>Sinoanaerobacter chloroacetimidivorans sp. nov., an obligate anaerobic bacterium isolated from anaerobic sludge.</title>
        <authorList>
            <person name="Bao Y."/>
        </authorList>
    </citation>
    <scope>NUCLEOTIDE SEQUENCE</scope>
    <source>
        <strain evidence="3">BAD-6</strain>
    </source>
</reference>
<name>A0A8J7W768_9FIRM</name>
<dbReference type="NCBIfam" id="NF009154">
    <property type="entry name" value="PRK12497.3-3"/>
    <property type="match status" value="1"/>
</dbReference>
<protein>
    <recommendedName>
        <fullName evidence="2">UPF0102 protein KCX82_20430</fullName>
    </recommendedName>
</protein>
<dbReference type="RefSeq" id="WP_227020356.1">
    <property type="nucleotide sequence ID" value="NZ_JAGSND010000023.1"/>
</dbReference>
<organism evidence="3 4">
    <name type="scientific">Sinanaerobacter chloroacetimidivorans</name>
    <dbReference type="NCBI Taxonomy" id="2818044"/>
    <lineage>
        <taxon>Bacteria</taxon>
        <taxon>Bacillati</taxon>
        <taxon>Bacillota</taxon>
        <taxon>Clostridia</taxon>
        <taxon>Peptostreptococcales</taxon>
        <taxon>Anaerovoracaceae</taxon>
        <taxon>Sinanaerobacter</taxon>
    </lineage>
</organism>
<reference evidence="3" key="2">
    <citation type="submission" date="2021-04" db="EMBL/GenBank/DDBJ databases">
        <authorList>
            <person name="Liu J."/>
        </authorList>
    </citation>
    <scope>NUCLEOTIDE SEQUENCE</scope>
    <source>
        <strain evidence="3">BAD-6</strain>
    </source>
</reference>
<comment type="caution">
    <text evidence="3">The sequence shown here is derived from an EMBL/GenBank/DDBJ whole genome shotgun (WGS) entry which is preliminary data.</text>
</comment>
<dbReference type="PANTHER" id="PTHR34039">
    <property type="entry name" value="UPF0102 PROTEIN YRAN"/>
    <property type="match status" value="1"/>
</dbReference>
<proteinExistence type="inferred from homology"/>
<keyword evidence="4" id="KW-1185">Reference proteome</keyword>
<dbReference type="Gene3D" id="3.40.1350.10">
    <property type="match status" value="1"/>
</dbReference>
<evidence type="ECO:0000313" key="3">
    <source>
        <dbReference type="EMBL" id="MBR0600241.1"/>
    </source>
</evidence>
<comment type="similarity">
    <text evidence="1 2">Belongs to the UPF0102 family.</text>
</comment>
<dbReference type="SUPFAM" id="SSF52980">
    <property type="entry name" value="Restriction endonuclease-like"/>
    <property type="match status" value="1"/>
</dbReference>
<dbReference type="InterPro" id="IPR011335">
    <property type="entry name" value="Restrct_endonuc-II-like"/>
</dbReference>
<dbReference type="Pfam" id="PF02021">
    <property type="entry name" value="UPF0102"/>
    <property type="match status" value="1"/>
</dbReference>
<dbReference type="Proteomes" id="UP000675664">
    <property type="component" value="Unassembled WGS sequence"/>
</dbReference>